<organism evidence="1">
    <name type="scientific">Moraxella catarrhalis</name>
    <name type="common">Branhamella catarrhalis</name>
    <dbReference type="NCBI Taxonomy" id="480"/>
    <lineage>
        <taxon>Bacteria</taxon>
        <taxon>Pseudomonadati</taxon>
        <taxon>Pseudomonadota</taxon>
        <taxon>Gammaproteobacteria</taxon>
        <taxon>Moraxellales</taxon>
        <taxon>Moraxellaceae</taxon>
        <taxon>Moraxella</taxon>
    </lineage>
</organism>
<gene>
    <name evidence="1" type="primary">mcbC</name>
</gene>
<keyword evidence="1" id="KW-0614">Plasmid</keyword>
<reference evidence="1" key="1">
    <citation type="submission" date="2009-01" db="EMBL/GenBank/DDBJ databases">
        <title>Identification of a Moraxella catarrhalis Bacteriocin.</title>
        <authorList>
            <person name="Attia A.S."/>
            <person name="Hoopman T.C."/>
            <person name="Sedillo J.L."/>
            <person name="Liu W."/>
            <person name="Wang W."/>
            <person name="Liu L."/>
            <person name="Brautigam C.A."/>
            <person name="Hansen E.J."/>
        </authorList>
    </citation>
    <scope>NUCLEOTIDE SEQUENCE</scope>
    <source>
        <strain evidence="1">E22</strain>
        <plasmid evidence="1">pLQ510</plasmid>
    </source>
</reference>
<evidence type="ECO:0000313" key="1">
    <source>
        <dbReference type="EMBL" id="ACD75816.2"/>
    </source>
</evidence>
<proteinExistence type="predicted"/>
<geneLocation type="plasmid" evidence="1">
    <name>pLQ510</name>
</geneLocation>
<protein>
    <submittedName>
        <fullName evidence="1">Bacteriocin</fullName>
    </submittedName>
</protein>
<dbReference type="EMBL" id="AF129811">
    <property type="protein sequence ID" value="ACD75816.2"/>
    <property type="molecule type" value="Genomic_DNA"/>
</dbReference>
<accession>B3CJ46</accession>
<dbReference type="RefSeq" id="WP_003668865.1">
    <property type="nucleotide sequence ID" value="NC_011131.1"/>
</dbReference>
<dbReference type="AlphaFoldDB" id="B3CJ46"/>
<name>B3CJ46_MORCA</name>
<sequence length="101" mass="11085">MKYKKLPIALACNGNVSILNKEYIMRELLLDEVRSISGGSRWSVNGMGAINPNRLSYGGFNIGYNVNNQGISASANINVARIDGKTHWGDRGIMVGVTKKW</sequence>